<evidence type="ECO:0000256" key="1">
    <source>
        <dbReference type="ARBA" id="ARBA00004123"/>
    </source>
</evidence>
<gene>
    <name evidence="4" type="ORF">K460DRAFT_401650</name>
</gene>
<comment type="subcellular location">
    <subcellularLocation>
        <location evidence="1">Nucleus</location>
    </subcellularLocation>
</comment>
<dbReference type="PANTHER" id="PTHR37534:SF46">
    <property type="entry name" value="ZN(II)2CYS6 TRANSCRIPTION FACTOR (EUROFUNG)"/>
    <property type="match status" value="1"/>
</dbReference>
<reference evidence="4" key="1">
    <citation type="submission" date="2020-01" db="EMBL/GenBank/DDBJ databases">
        <authorList>
            <consortium name="DOE Joint Genome Institute"/>
            <person name="Haridas S."/>
            <person name="Albert R."/>
            <person name="Binder M."/>
            <person name="Bloem J."/>
            <person name="Labutti K."/>
            <person name="Salamov A."/>
            <person name="Andreopoulos B."/>
            <person name="Baker S.E."/>
            <person name="Barry K."/>
            <person name="Bills G."/>
            <person name="Bluhm B.H."/>
            <person name="Cannon C."/>
            <person name="Castanera R."/>
            <person name="Culley D.E."/>
            <person name="Daum C."/>
            <person name="Ezra D."/>
            <person name="Gonzalez J.B."/>
            <person name="Henrissat B."/>
            <person name="Kuo A."/>
            <person name="Liang C."/>
            <person name="Lipzen A."/>
            <person name="Lutzoni F."/>
            <person name="Magnuson J."/>
            <person name="Mondo S."/>
            <person name="Nolan M."/>
            <person name="Ohm R."/>
            <person name="Pangilinan J."/>
            <person name="Park H.-J."/>
            <person name="Ramirez L."/>
            <person name="Alfaro M."/>
            <person name="Sun H."/>
            <person name="Tritt A."/>
            <person name="Yoshinaga Y."/>
            <person name="Zwiers L.-H."/>
            <person name="Turgeon B.G."/>
            <person name="Goodwin S.B."/>
            <person name="Spatafora J.W."/>
            <person name="Crous P.W."/>
            <person name="Grigoriev I.V."/>
        </authorList>
    </citation>
    <scope>NUCLEOTIDE SEQUENCE</scope>
    <source>
        <strain evidence="4">CBS 394.84</strain>
    </source>
</reference>
<dbReference type="PANTHER" id="PTHR37534">
    <property type="entry name" value="TRANSCRIPTIONAL ACTIVATOR PROTEIN UGA3"/>
    <property type="match status" value="1"/>
</dbReference>
<dbReference type="Pfam" id="PF11951">
    <property type="entry name" value="Fungal_trans_2"/>
    <property type="match status" value="1"/>
</dbReference>
<dbReference type="GeneID" id="63853687"/>
<dbReference type="InterPro" id="IPR036864">
    <property type="entry name" value="Zn2-C6_fun-type_DNA-bd_sf"/>
</dbReference>
<dbReference type="EMBL" id="ML976614">
    <property type="protein sequence ID" value="KAF1851635.1"/>
    <property type="molecule type" value="Genomic_DNA"/>
</dbReference>
<dbReference type="SUPFAM" id="SSF57701">
    <property type="entry name" value="Zn2/Cys6 DNA-binding domain"/>
    <property type="match status" value="1"/>
</dbReference>
<dbReference type="GO" id="GO:0005634">
    <property type="term" value="C:nucleus"/>
    <property type="evidence" value="ECO:0007669"/>
    <property type="project" value="UniProtKB-SubCell"/>
</dbReference>
<dbReference type="GO" id="GO:0008270">
    <property type="term" value="F:zinc ion binding"/>
    <property type="evidence" value="ECO:0007669"/>
    <property type="project" value="InterPro"/>
</dbReference>
<keyword evidence="2" id="KW-0539">Nucleus</keyword>
<dbReference type="CDD" id="cd00067">
    <property type="entry name" value="GAL4"/>
    <property type="match status" value="1"/>
</dbReference>
<comment type="caution">
    <text evidence="4">The sequence shown here is derived from an EMBL/GenBank/DDBJ whole genome shotgun (WGS) entry which is preliminary data.</text>
</comment>
<evidence type="ECO:0000313" key="5">
    <source>
        <dbReference type="Proteomes" id="UP000800039"/>
    </source>
</evidence>
<dbReference type="InterPro" id="IPR001138">
    <property type="entry name" value="Zn2Cys6_DnaBD"/>
</dbReference>
<feature type="region of interest" description="Disordered" evidence="3">
    <location>
        <begin position="1"/>
        <end position="29"/>
    </location>
</feature>
<dbReference type="InterPro" id="IPR021858">
    <property type="entry name" value="Fun_TF"/>
</dbReference>
<dbReference type="GO" id="GO:0000981">
    <property type="term" value="F:DNA-binding transcription factor activity, RNA polymerase II-specific"/>
    <property type="evidence" value="ECO:0007669"/>
    <property type="project" value="InterPro"/>
</dbReference>
<dbReference type="AlphaFoldDB" id="A0A9P4GUK4"/>
<evidence type="ECO:0000256" key="2">
    <source>
        <dbReference type="ARBA" id="ARBA00023242"/>
    </source>
</evidence>
<accession>A0A9P4GUK4</accession>
<protein>
    <recommendedName>
        <fullName evidence="6">Zn(2)-C6 fungal-type domain-containing protein</fullName>
    </recommendedName>
</protein>
<name>A0A9P4GUK4_9PLEO</name>
<evidence type="ECO:0000256" key="3">
    <source>
        <dbReference type="SAM" id="MobiDB-lite"/>
    </source>
</evidence>
<keyword evidence="5" id="KW-1185">Reference proteome</keyword>
<dbReference type="CDD" id="cd12148">
    <property type="entry name" value="fungal_TF_MHR"/>
    <property type="match status" value="1"/>
</dbReference>
<sequence length="500" mass="55382">MAPPHSLRSRRLARAGQAVTQRTGDAQPHHTASLIDSMDLRVDIVRRGGCATCEARGLGCDEALPACNACRLAQLPCPGYAVHIQWPTELLDVTPTARPLPRPAAFSSFGLPSKEDGLVLHFMKNVARFALAIDYHGNGYRKFATLALHDPMILDAVLAVARSHLSRWHGTVDVESRFYLKKAIGQLQQRFRSPHLLKSETTVVAMLLLATYEVFNGSSKWKHHYHAIAGWTQAFSAAVDLDPFLKTWITLLDTQSGLNCGTALIPQVAAWTAPSPARPSTTSAIDPFLGCSVHLPHLMLQGAQLYQRVSADAVSSEELEQRIDSLQAQIRACEIVPSDRDPPFFAITCYNGVEAVTAMDEFTQHNYMNKAIATAEIFRHATHVYVHRIRGDAMQARDEIQQSVNAVFSWLAQVPDAVGPGANVGWALVVIGTELDDEERREYIRCRWKALQVLGIGNTEAAARLLEEVWSKRDVARLFNEPMPRWQDVMRSSGADQILI</sequence>
<dbReference type="OrthoDB" id="3943624at2759"/>
<evidence type="ECO:0000313" key="4">
    <source>
        <dbReference type="EMBL" id="KAF1851635.1"/>
    </source>
</evidence>
<evidence type="ECO:0008006" key="6">
    <source>
        <dbReference type="Google" id="ProtNLM"/>
    </source>
</evidence>
<proteinExistence type="predicted"/>
<dbReference type="Proteomes" id="UP000800039">
    <property type="component" value="Unassembled WGS sequence"/>
</dbReference>
<organism evidence="4 5">
    <name type="scientific">Cucurbitaria berberidis CBS 394.84</name>
    <dbReference type="NCBI Taxonomy" id="1168544"/>
    <lineage>
        <taxon>Eukaryota</taxon>
        <taxon>Fungi</taxon>
        <taxon>Dikarya</taxon>
        <taxon>Ascomycota</taxon>
        <taxon>Pezizomycotina</taxon>
        <taxon>Dothideomycetes</taxon>
        <taxon>Pleosporomycetidae</taxon>
        <taxon>Pleosporales</taxon>
        <taxon>Pleosporineae</taxon>
        <taxon>Cucurbitariaceae</taxon>
        <taxon>Cucurbitaria</taxon>
    </lineage>
</organism>
<dbReference type="RefSeq" id="XP_040794198.1">
    <property type="nucleotide sequence ID" value="XM_040936437.1"/>
</dbReference>